<dbReference type="EMBL" id="JAWDGP010007431">
    <property type="protein sequence ID" value="KAK3718761.1"/>
    <property type="molecule type" value="Genomic_DNA"/>
</dbReference>
<protein>
    <submittedName>
        <fullName evidence="1">Uncharacterized protein</fullName>
    </submittedName>
</protein>
<name>A0AAE1CMY0_9GAST</name>
<reference evidence="1" key="1">
    <citation type="journal article" date="2023" name="G3 (Bethesda)">
        <title>A reference genome for the long-term kleptoplast-retaining sea slug Elysia crispata morphotype clarki.</title>
        <authorList>
            <person name="Eastman K.E."/>
            <person name="Pendleton A.L."/>
            <person name="Shaikh M.A."/>
            <person name="Suttiyut T."/>
            <person name="Ogas R."/>
            <person name="Tomko P."/>
            <person name="Gavelis G."/>
            <person name="Widhalm J.R."/>
            <person name="Wisecaver J.H."/>
        </authorList>
    </citation>
    <scope>NUCLEOTIDE SEQUENCE</scope>
    <source>
        <strain evidence="1">ECLA1</strain>
    </source>
</reference>
<keyword evidence="2" id="KW-1185">Reference proteome</keyword>
<comment type="caution">
    <text evidence="1">The sequence shown here is derived from an EMBL/GenBank/DDBJ whole genome shotgun (WGS) entry which is preliminary data.</text>
</comment>
<gene>
    <name evidence="1" type="ORF">RRG08_012251</name>
</gene>
<evidence type="ECO:0000313" key="2">
    <source>
        <dbReference type="Proteomes" id="UP001283361"/>
    </source>
</evidence>
<organism evidence="1 2">
    <name type="scientific">Elysia crispata</name>
    <name type="common">lettuce slug</name>
    <dbReference type="NCBI Taxonomy" id="231223"/>
    <lineage>
        <taxon>Eukaryota</taxon>
        <taxon>Metazoa</taxon>
        <taxon>Spiralia</taxon>
        <taxon>Lophotrochozoa</taxon>
        <taxon>Mollusca</taxon>
        <taxon>Gastropoda</taxon>
        <taxon>Heterobranchia</taxon>
        <taxon>Euthyneura</taxon>
        <taxon>Panpulmonata</taxon>
        <taxon>Sacoglossa</taxon>
        <taxon>Placobranchoidea</taxon>
        <taxon>Plakobranchidae</taxon>
        <taxon>Elysia</taxon>
    </lineage>
</organism>
<proteinExistence type="predicted"/>
<evidence type="ECO:0000313" key="1">
    <source>
        <dbReference type="EMBL" id="KAK3718761.1"/>
    </source>
</evidence>
<sequence>MPTILGLVFWPLGMKTSVRTCCFPGIIAILVFPNAMKLNLDCHSIGLRRNFCQGLTGMNLLNNDIATIKDHEIPDRDLDLSNVVCCTLRLSSPVLTVDSSVNCLGEYEWSYEFPTLSDMYPLS</sequence>
<dbReference type="Proteomes" id="UP001283361">
    <property type="component" value="Unassembled WGS sequence"/>
</dbReference>
<dbReference type="AlphaFoldDB" id="A0AAE1CMY0"/>
<accession>A0AAE1CMY0</accession>